<evidence type="ECO:0000259" key="4">
    <source>
        <dbReference type="PROSITE" id="PS50936"/>
    </source>
</evidence>
<reference evidence="6 7" key="1">
    <citation type="journal article" date="2018" name="Plant J.">
        <title>Genome sequences of Chlorella sorokiniana UTEX 1602 and Micractinium conductrix SAG 241.80: implications to maltose excretion by a green alga.</title>
        <authorList>
            <person name="Arriola M.B."/>
            <person name="Velmurugan N."/>
            <person name="Zhang Y."/>
            <person name="Plunkett M.H."/>
            <person name="Hondzo H."/>
            <person name="Barney B.M."/>
        </authorList>
    </citation>
    <scope>NUCLEOTIDE SEQUENCE [LARGE SCALE GENOMIC DNA]</scope>
    <source>
        <strain evidence="6 7">SAG 241.80</strain>
    </source>
</reference>
<evidence type="ECO:0000259" key="5">
    <source>
        <dbReference type="PROSITE" id="PS51721"/>
    </source>
</evidence>
<evidence type="ECO:0000313" key="7">
    <source>
        <dbReference type="Proteomes" id="UP000239649"/>
    </source>
</evidence>
<accession>A0A2P6VAY5</accession>
<dbReference type="GO" id="GO:0003924">
    <property type="term" value="F:GTPase activity"/>
    <property type="evidence" value="ECO:0007669"/>
    <property type="project" value="InterPro"/>
</dbReference>
<dbReference type="InterPro" id="IPR027417">
    <property type="entry name" value="P-loop_NTPase"/>
</dbReference>
<organism evidence="6 7">
    <name type="scientific">Micractinium conductrix</name>
    <dbReference type="NCBI Taxonomy" id="554055"/>
    <lineage>
        <taxon>Eukaryota</taxon>
        <taxon>Viridiplantae</taxon>
        <taxon>Chlorophyta</taxon>
        <taxon>core chlorophytes</taxon>
        <taxon>Trebouxiophyceae</taxon>
        <taxon>Chlorellales</taxon>
        <taxon>Chlorellaceae</taxon>
        <taxon>Chlorella clade</taxon>
        <taxon>Micractinium</taxon>
    </lineage>
</organism>
<sequence>MVTTAAVGQVMAAQANFVRVKVDALEGAASADEEPLQRRLLCVVRALLKKIKQEVLVGDRVRLVGIDWTDGRGMVEEVLPRSSQLAEPAVANVNHVLLVFSAALPAFQPSPATRYLLSAEAAWLPVTVAINKADLVEERQLEAVVQQVTSWGYRAVPVSVVSGAGLDELTEVLRGRVTVVAGPSGAGKSSIINALRLRSLGLDGTLDAMSAEPSGAADAAHAADATDAAGSSGGEDREGEAGEDGCGGGEARAQDGAQPPTGAAQQQEQHRDGGPSSSGQQQRRGTIAAGQELPASLELQAVGQVSQRIGRGKHTTRNVTLLELEGSGGLVVDTPGFNQPSLDFPAGELWQHFPEMRRLVEEERCAFRGCQHLAEPGCVVREAQLERYPLYAEIHAELRVLEDQAATRQASKKRREGSVRMKSRAGGQQGAEARLDSKVHRRVSRRSVKQRLTELVRDVEEDAAF</sequence>
<dbReference type="PROSITE" id="PS50936">
    <property type="entry name" value="ENGC_GTPASE"/>
    <property type="match status" value="1"/>
</dbReference>
<dbReference type="SUPFAM" id="SSF52540">
    <property type="entry name" value="P-loop containing nucleoside triphosphate hydrolases"/>
    <property type="match status" value="2"/>
</dbReference>
<dbReference type="CDD" id="cd01854">
    <property type="entry name" value="YjeQ_EngC"/>
    <property type="match status" value="1"/>
</dbReference>
<gene>
    <name evidence="6" type="ORF">C2E20_5579</name>
</gene>
<dbReference type="AlphaFoldDB" id="A0A2P6VAY5"/>
<dbReference type="InterPro" id="IPR004881">
    <property type="entry name" value="Ribosome_biogen_GTPase_RsgA"/>
</dbReference>
<dbReference type="PANTHER" id="PTHR32120">
    <property type="entry name" value="SMALL RIBOSOMAL SUBUNIT BIOGENESIS GTPASE RSGA"/>
    <property type="match status" value="1"/>
</dbReference>
<dbReference type="SUPFAM" id="SSF50249">
    <property type="entry name" value="Nucleic acid-binding proteins"/>
    <property type="match status" value="1"/>
</dbReference>
<protein>
    <submittedName>
        <fullName evidence="6">Ribosome biogenesis GTPase</fullName>
    </submittedName>
</protein>
<feature type="compositionally biased region" description="Low complexity" evidence="3">
    <location>
        <begin position="254"/>
        <end position="267"/>
    </location>
</feature>
<dbReference type="NCBIfam" id="TIGR00157">
    <property type="entry name" value="ribosome small subunit-dependent GTPase A"/>
    <property type="match status" value="1"/>
</dbReference>
<dbReference type="GO" id="GO:0005525">
    <property type="term" value="F:GTP binding"/>
    <property type="evidence" value="ECO:0007669"/>
    <property type="project" value="UniProtKB-KW"/>
</dbReference>
<dbReference type="EMBL" id="LHPF02000016">
    <property type="protein sequence ID" value="PSC71211.1"/>
    <property type="molecule type" value="Genomic_DNA"/>
</dbReference>
<comment type="caution">
    <text evidence="6">The sequence shown here is derived from an EMBL/GenBank/DDBJ whole genome shotgun (WGS) entry which is preliminary data.</text>
</comment>
<dbReference type="InterPro" id="IPR012340">
    <property type="entry name" value="NA-bd_OB-fold"/>
</dbReference>
<dbReference type="PANTHER" id="PTHR32120:SF11">
    <property type="entry name" value="SMALL RIBOSOMAL SUBUNIT BIOGENESIS GTPASE RSGA 1, MITOCHONDRIAL-RELATED"/>
    <property type="match status" value="1"/>
</dbReference>
<feature type="region of interest" description="Disordered" evidence="3">
    <location>
        <begin position="213"/>
        <end position="286"/>
    </location>
</feature>
<dbReference type="HAMAP" id="MF_01820">
    <property type="entry name" value="GTPase_RsgA"/>
    <property type="match status" value="1"/>
</dbReference>
<name>A0A2P6VAY5_9CHLO</name>
<feature type="compositionally biased region" description="Polar residues" evidence="3">
    <location>
        <begin position="275"/>
        <end position="284"/>
    </location>
</feature>
<keyword evidence="2" id="KW-0342">GTP-binding</keyword>
<evidence type="ECO:0000313" key="6">
    <source>
        <dbReference type="EMBL" id="PSC71211.1"/>
    </source>
</evidence>
<evidence type="ECO:0000256" key="2">
    <source>
        <dbReference type="ARBA" id="ARBA00023134"/>
    </source>
</evidence>
<dbReference type="InterPro" id="IPR010914">
    <property type="entry name" value="RsgA_GTPase_dom"/>
</dbReference>
<feature type="domain" description="EngC GTPase" evidence="4">
    <location>
        <begin position="91"/>
        <end position="241"/>
    </location>
</feature>
<dbReference type="STRING" id="554055.A0A2P6VAY5"/>
<dbReference type="InterPro" id="IPR030378">
    <property type="entry name" value="G_CP_dom"/>
</dbReference>
<dbReference type="Pfam" id="PF03193">
    <property type="entry name" value="RsgA_GTPase"/>
    <property type="match status" value="2"/>
</dbReference>
<proteinExistence type="inferred from homology"/>
<dbReference type="Gene3D" id="1.10.40.50">
    <property type="entry name" value="Probable gtpase engc, domain 3"/>
    <property type="match status" value="1"/>
</dbReference>
<feature type="region of interest" description="Disordered" evidence="3">
    <location>
        <begin position="408"/>
        <end position="442"/>
    </location>
</feature>
<feature type="compositionally biased region" description="Low complexity" evidence="3">
    <location>
        <begin position="213"/>
        <end position="230"/>
    </location>
</feature>
<dbReference type="PROSITE" id="PS51721">
    <property type="entry name" value="G_CP"/>
    <property type="match status" value="1"/>
</dbReference>
<evidence type="ECO:0000256" key="1">
    <source>
        <dbReference type="ARBA" id="ARBA00022741"/>
    </source>
</evidence>
<dbReference type="Proteomes" id="UP000239649">
    <property type="component" value="Unassembled WGS sequence"/>
</dbReference>
<keyword evidence="1" id="KW-0547">Nucleotide-binding</keyword>
<feature type="domain" description="CP-type G" evidence="5">
    <location>
        <begin position="82"/>
        <end position="340"/>
    </location>
</feature>
<dbReference type="Gene3D" id="2.40.50.140">
    <property type="entry name" value="Nucleic acid-binding proteins"/>
    <property type="match status" value="1"/>
</dbReference>
<keyword evidence="7" id="KW-1185">Reference proteome</keyword>
<dbReference type="Gene3D" id="3.40.50.300">
    <property type="entry name" value="P-loop containing nucleotide triphosphate hydrolases"/>
    <property type="match status" value="1"/>
</dbReference>
<dbReference type="OrthoDB" id="442158at2759"/>
<evidence type="ECO:0000256" key="3">
    <source>
        <dbReference type="SAM" id="MobiDB-lite"/>
    </source>
</evidence>